<evidence type="ECO:0000313" key="3">
    <source>
        <dbReference type="Proteomes" id="UP000800041"/>
    </source>
</evidence>
<evidence type="ECO:0000313" key="2">
    <source>
        <dbReference type="EMBL" id="KAF1982199.1"/>
    </source>
</evidence>
<evidence type="ECO:0000256" key="1">
    <source>
        <dbReference type="SAM" id="MobiDB-lite"/>
    </source>
</evidence>
<gene>
    <name evidence="2" type="ORF">K402DRAFT_210295</name>
</gene>
<keyword evidence="3" id="KW-1185">Reference proteome</keyword>
<dbReference type="Proteomes" id="UP000800041">
    <property type="component" value="Unassembled WGS sequence"/>
</dbReference>
<reference evidence="2" key="1">
    <citation type="journal article" date="2020" name="Stud. Mycol.">
        <title>101 Dothideomycetes genomes: a test case for predicting lifestyles and emergence of pathogens.</title>
        <authorList>
            <person name="Haridas S."/>
            <person name="Albert R."/>
            <person name="Binder M."/>
            <person name="Bloem J."/>
            <person name="Labutti K."/>
            <person name="Salamov A."/>
            <person name="Andreopoulos B."/>
            <person name="Baker S."/>
            <person name="Barry K."/>
            <person name="Bills G."/>
            <person name="Bluhm B."/>
            <person name="Cannon C."/>
            <person name="Castanera R."/>
            <person name="Culley D."/>
            <person name="Daum C."/>
            <person name="Ezra D."/>
            <person name="Gonzalez J."/>
            <person name="Henrissat B."/>
            <person name="Kuo A."/>
            <person name="Liang C."/>
            <person name="Lipzen A."/>
            <person name="Lutzoni F."/>
            <person name="Magnuson J."/>
            <person name="Mondo S."/>
            <person name="Nolan M."/>
            <person name="Ohm R."/>
            <person name="Pangilinan J."/>
            <person name="Park H.-J."/>
            <person name="Ramirez L."/>
            <person name="Alfaro M."/>
            <person name="Sun H."/>
            <person name="Tritt A."/>
            <person name="Yoshinaga Y."/>
            <person name="Zwiers L.-H."/>
            <person name="Turgeon B."/>
            <person name="Goodwin S."/>
            <person name="Spatafora J."/>
            <person name="Crous P."/>
            <person name="Grigoriev I."/>
        </authorList>
    </citation>
    <scope>NUCLEOTIDE SEQUENCE</scope>
    <source>
        <strain evidence="2">CBS 113979</strain>
    </source>
</reference>
<feature type="region of interest" description="Disordered" evidence="1">
    <location>
        <begin position="163"/>
        <end position="192"/>
    </location>
</feature>
<sequence>MHILLHTFRSLSSYSSGSVLPLCIALFCRRRRSFVGDLSLSDVKKPGLDAGDSGQDDQRQTFALLGPQRMSRQALDALMMLVGSLGSLSCILFSPYCTYCCLLYLVCSITVSPGRRRLLTRALSFRLRLSLLCPGCTYSVHIHQTIACKLVGGSDERASAAGNPIATTFGKPTTVDHGPRSSLGADCASTRRDQPVPRHALLGCGQSGGTDPYKSPMKIQGEPLHEPPVAGNRSHEELETSEVWRDASLGSIDSIDRPNCPLRGRRLRWTVPLLKAH</sequence>
<organism evidence="2 3">
    <name type="scientific">Aulographum hederae CBS 113979</name>
    <dbReference type="NCBI Taxonomy" id="1176131"/>
    <lineage>
        <taxon>Eukaryota</taxon>
        <taxon>Fungi</taxon>
        <taxon>Dikarya</taxon>
        <taxon>Ascomycota</taxon>
        <taxon>Pezizomycotina</taxon>
        <taxon>Dothideomycetes</taxon>
        <taxon>Pleosporomycetidae</taxon>
        <taxon>Aulographales</taxon>
        <taxon>Aulographaceae</taxon>
    </lineage>
</organism>
<name>A0A6G1GN68_9PEZI</name>
<dbReference type="EMBL" id="ML977187">
    <property type="protein sequence ID" value="KAF1982199.1"/>
    <property type="molecule type" value="Genomic_DNA"/>
</dbReference>
<proteinExistence type="predicted"/>
<protein>
    <submittedName>
        <fullName evidence="2">Uncharacterized protein</fullName>
    </submittedName>
</protein>
<dbReference type="AlphaFoldDB" id="A0A6G1GN68"/>
<accession>A0A6G1GN68</accession>